<keyword evidence="3 4" id="KW-0413">Isomerase</keyword>
<accession>A0A840I787</accession>
<dbReference type="Gene3D" id="1.50.10.10">
    <property type="match status" value="1"/>
</dbReference>
<evidence type="ECO:0000256" key="4">
    <source>
        <dbReference type="HAMAP-Rule" id="MF_00929"/>
    </source>
</evidence>
<organism evidence="5 6">
    <name type="scientific">Parvularcula dongshanensis</name>
    <dbReference type="NCBI Taxonomy" id="1173995"/>
    <lineage>
        <taxon>Bacteria</taxon>
        <taxon>Pseudomonadati</taxon>
        <taxon>Pseudomonadota</taxon>
        <taxon>Alphaproteobacteria</taxon>
        <taxon>Parvularculales</taxon>
        <taxon>Parvularculaceae</taxon>
        <taxon>Parvularcula</taxon>
    </lineage>
</organism>
<dbReference type="RefSeq" id="WP_183819860.1">
    <property type="nucleotide sequence ID" value="NZ_JACHOB010000009.1"/>
</dbReference>
<sequence>MTDKLDPQRFEDELANIRDWWLAYGLDHDRGGVWGAISHDNQPDKTADKGSVVTARTLWFFSELVKRAPDDWEAAEAAHGLRRDLNRLFLDEKHGGYVWSAKADGGWADDKKQTYAQAFAIYAMVSYAEAFRDESAKAEALALAQLLEHKTWELKYGGYLEAFAQDWGQGADQRLSEKDVDAPKTMNTHLHVLEAYTSLHRLVGSSFTHDILRQNIDLFNDLFVKPRDACHLSLFYANDWTNLSDDISYGHDIEAGWLLCEAAEALEEPRRIAAAHRTVASIANGVLNDGLSELGGLLYERHPETTGPVKEHHWWVQAEAIVGFYQAYQSTGDQRFRRASEAVWSFTDREVIDHANGEWHWFSQAEQPLKGPYKAGLWKGPYHNGRAMMEMVKRMTASGAEPARLEA</sequence>
<dbReference type="Pfam" id="PF07221">
    <property type="entry name" value="GlcNAc_2-epim"/>
    <property type="match status" value="1"/>
</dbReference>
<evidence type="ECO:0000313" key="5">
    <source>
        <dbReference type="EMBL" id="MBB4660372.1"/>
    </source>
</evidence>
<comment type="similarity">
    <text evidence="2">Belongs to the N-acylglucosamine 2-epimerase family.</text>
</comment>
<evidence type="ECO:0000256" key="2">
    <source>
        <dbReference type="ARBA" id="ARBA00008558"/>
    </source>
</evidence>
<evidence type="ECO:0000256" key="3">
    <source>
        <dbReference type="ARBA" id="ARBA00023235"/>
    </source>
</evidence>
<dbReference type="InterPro" id="IPR012341">
    <property type="entry name" value="6hp_glycosidase-like_sf"/>
</dbReference>
<dbReference type="PANTHER" id="PTHR15108">
    <property type="entry name" value="N-ACYLGLUCOSAMINE-2-EPIMERASE"/>
    <property type="match status" value="1"/>
</dbReference>
<reference evidence="5 6" key="1">
    <citation type="submission" date="2020-08" db="EMBL/GenBank/DDBJ databases">
        <title>Genomic Encyclopedia of Type Strains, Phase IV (KMG-IV): sequencing the most valuable type-strain genomes for metagenomic binning, comparative biology and taxonomic classification.</title>
        <authorList>
            <person name="Goeker M."/>
        </authorList>
    </citation>
    <scope>NUCLEOTIDE SEQUENCE [LARGE SCALE GENOMIC DNA]</scope>
    <source>
        <strain evidence="5 6">DSM 102850</strain>
    </source>
</reference>
<gene>
    <name evidence="5" type="ORF">GGQ59_002924</name>
</gene>
<dbReference type="SUPFAM" id="SSF48208">
    <property type="entry name" value="Six-hairpin glycosidases"/>
    <property type="match status" value="1"/>
</dbReference>
<dbReference type="InterPro" id="IPR010819">
    <property type="entry name" value="AGE/CE"/>
</dbReference>
<dbReference type="HAMAP" id="MF_00929">
    <property type="entry name" value="Cellobiose_2_epim"/>
    <property type="match status" value="1"/>
</dbReference>
<dbReference type="InterPro" id="IPR008928">
    <property type="entry name" value="6-hairpin_glycosidase_sf"/>
</dbReference>
<dbReference type="InterPro" id="IPR028584">
    <property type="entry name" value="Cellobiose_2_epim"/>
</dbReference>
<keyword evidence="6" id="KW-1185">Reference proteome</keyword>
<comment type="catalytic activity">
    <reaction evidence="1 4">
        <text>D-cellobiose = beta-D-glucosyl-(1-&gt;4)-D-mannopyranose</text>
        <dbReference type="Rhea" id="RHEA:23384"/>
        <dbReference type="ChEBI" id="CHEBI:17057"/>
        <dbReference type="ChEBI" id="CHEBI:47931"/>
        <dbReference type="EC" id="5.1.3.11"/>
    </reaction>
</comment>
<evidence type="ECO:0000256" key="1">
    <source>
        <dbReference type="ARBA" id="ARBA00001470"/>
    </source>
</evidence>
<evidence type="ECO:0000313" key="6">
    <source>
        <dbReference type="Proteomes" id="UP000563524"/>
    </source>
</evidence>
<proteinExistence type="inferred from homology"/>
<dbReference type="EC" id="5.1.3.11" evidence="4"/>
<dbReference type="GO" id="GO:0047736">
    <property type="term" value="F:cellobiose epimerase activity"/>
    <property type="evidence" value="ECO:0007669"/>
    <property type="project" value="UniProtKB-UniRule"/>
</dbReference>
<name>A0A840I787_9PROT</name>
<dbReference type="AlphaFoldDB" id="A0A840I787"/>
<comment type="caution">
    <text evidence="5">The sequence shown here is derived from an EMBL/GenBank/DDBJ whole genome shotgun (WGS) entry which is preliminary data.</text>
</comment>
<dbReference type="Proteomes" id="UP000563524">
    <property type="component" value="Unassembled WGS sequence"/>
</dbReference>
<dbReference type="GO" id="GO:0005975">
    <property type="term" value="P:carbohydrate metabolic process"/>
    <property type="evidence" value="ECO:0007669"/>
    <property type="project" value="InterPro"/>
</dbReference>
<dbReference type="EMBL" id="JACHOB010000009">
    <property type="protein sequence ID" value="MBB4660372.1"/>
    <property type="molecule type" value="Genomic_DNA"/>
</dbReference>
<comment type="function">
    <text evidence="4">Catalyzes the reversible epimerization of cellobiose to 4-O-beta-D-glucopyranosyl-D-mannose (Glc-Man).</text>
</comment>
<comment type="similarity">
    <text evidence="4">Belongs to the cellobiose 2-epimerase family.</text>
</comment>
<protein>
    <recommendedName>
        <fullName evidence="4">Cellobiose 2-epimerase</fullName>
        <shortName evidence="4">CE</shortName>
        <ecNumber evidence="4">5.1.3.11</ecNumber>
    </recommendedName>
</protein>